<evidence type="ECO:0000313" key="2">
    <source>
        <dbReference type="EMBL" id="MCZ3668253.1"/>
    </source>
</evidence>
<dbReference type="Pfam" id="PF00899">
    <property type="entry name" value="ThiF"/>
    <property type="match status" value="1"/>
</dbReference>
<dbReference type="CDD" id="cd01483">
    <property type="entry name" value="E1_enzyme_family"/>
    <property type="match status" value="1"/>
</dbReference>
<dbReference type="RefSeq" id="WP_219620166.1">
    <property type="nucleotide sequence ID" value="NZ_JAKHPH010000028.1"/>
</dbReference>
<reference evidence="2" key="1">
    <citation type="submission" date="2022-01" db="EMBL/GenBank/DDBJ databases">
        <title>VMRC isolate genome collection.</title>
        <authorList>
            <person name="France M."/>
            <person name="Rutt L."/>
            <person name="Humphrys M."/>
            <person name="Ravel J."/>
        </authorList>
    </citation>
    <scope>NUCLEOTIDE SEQUENCE</scope>
    <source>
        <strain evidence="2">C0048A1</strain>
    </source>
</reference>
<proteinExistence type="predicted"/>
<feature type="domain" description="THIF-type NAD/FAD binding fold" evidence="1">
    <location>
        <begin position="38"/>
        <end position="206"/>
    </location>
</feature>
<dbReference type="PANTHER" id="PTHR43267:SF1">
    <property type="entry name" value="TRNA THREONYLCARBAMOYLADENOSINE DEHYDRATASE"/>
    <property type="match status" value="1"/>
</dbReference>
<evidence type="ECO:0000313" key="3">
    <source>
        <dbReference type="Proteomes" id="UP001212401"/>
    </source>
</evidence>
<dbReference type="InterPro" id="IPR045886">
    <property type="entry name" value="ThiF/MoeB/HesA"/>
</dbReference>
<sequence>MIHDKKHLKYTAIPNEEMYWERVNRSLGWLGDTKQEQHNKQEKLKNVVIGIAGTGGIGGQLAQRLVRMGVRNLKLADPDTFDISNMNRQMGADLQHIGKNKAEVVAEMTYSLNHDVNIAVYPEGITKETAEDFVQDCDYVLDQMEFYEIANRYALHRAFRKSSKAKLIFKVPTVAHGTYIFKYTKDSMKIEDVYGIKEDSELSPKVIHRLMERIIPHMPKYPSKETLDYWFVDMHRMPIFAACPPIAEGVLAERLAQEITGLNKLPGAVEVPAQPGYVYFDTLNWTTEVKKGKWWTDDTKI</sequence>
<evidence type="ECO:0000259" key="1">
    <source>
        <dbReference type="Pfam" id="PF00899"/>
    </source>
</evidence>
<comment type="caution">
    <text evidence="2">The sequence shown here is derived from an EMBL/GenBank/DDBJ whole genome shotgun (WGS) entry which is preliminary data.</text>
</comment>
<keyword evidence="2" id="KW-0548">Nucleotidyltransferase</keyword>
<dbReference type="GO" id="GO:0016779">
    <property type="term" value="F:nucleotidyltransferase activity"/>
    <property type="evidence" value="ECO:0007669"/>
    <property type="project" value="UniProtKB-KW"/>
</dbReference>
<dbReference type="InterPro" id="IPR000594">
    <property type="entry name" value="ThiF_NAD_FAD-bd"/>
</dbReference>
<dbReference type="EMBL" id="JAKHPH010000028">
    <property type="protein sequence ID" value="MCZ3668253.1"/>
    <property type="molecule type" value="Genomic_DNA"/>
</dbReference>
<keyword evidence="2" id="KW-0808">Transferase</keyword>
<name>A0AAW5WUV8_9LACO</name>
<dbReference type="GO" id="GO:0061503">
    <property type="term" value="F:tRNA threonylcarbamoyladenosine dehydratase"/>
    <property type="evidence" value="ECO:0007669"/>
    <property type="project" value="TreeGrafter"/>
</dbReference>
<gene>
    <name evidence="2" type="ORF">L2724_08220</name>
</gene>
<protein>
    <submittedName>
        <fullName evidence="2">ThiF family adenylyltransferase</fullName>
    </submittedName>
</protein>
<accession>A0AAW5WUV8</accession>
<dbReference type="PANTHER" id="PTHR43267">
    <property type="entry name" value="TRNA THREONYLCARBAMOYLADENOSINE DEHYDRATASE"/>
    <property type="match status" value="1"/>
</dbReference>
<dbReference type="AlphaFoldDB" id="A0AAW5WUV8"/>
<dbReference type="Proteomes" id="UP001212401">
    <property type="component" value="Unassembled WGS sequence"/>
</dbReference>
<organism evidence="2 3">
    <name type="scientific">Limosilactobacillus vaginalis</name>
    <dbReference type="NCBI Taxonomy" id="1633"/>
    <lineage>
        <taxon>Bacteria</taxon>
        <taxon>Bacillati</taxon>
        <taxon>Bacillota</taxon>
        <taxon>Bacilli</taxon>
        <taxon>Lactobacillales</taxon>
        <taxon>Lactobacillaceae</taxon>
        <taxon>Limosilactobacillus</taxon>
    </lineage>
</organism>
<dbReference type="GO" id="GO:0061504">
    <property type="term" value="P:cyclic threonylcarbamoyladenosine biosynthetic process"/>
    <property type="evidence" value="ECO:0007669"/>
    <property type="project" value="TreeGrafter"/>
</dbReference>